<evidence type="ECO:0000256" key="8">
    <source>
        <dbReference type="ARBA" id="ARBA00023136"/>
    </source>
</evidence>
<keyword evidence="7 10" id="KW-1133">Transmembrane helix</keyword>
<evidence type="ECO:0000313" key="11">
    <source>
        <dbReference type="EnsemblMetazoa" id="GAUT013639-PA"/>
    </source>
</evidence>
<evidence type="ECO:0000256" key="2">
    <source>
        <dbReference type="ARBA" id="ARBA00004687"/>
    </source>
</evidence>
<comment type="function">
    <text evidence="10">Stabilizing subunit of the glycosylphosphatidylinositol-mannosyltransferase I complex which catalyzes the transfer of the first mannose, via an alpha-1,4 bond from a dolichol-phosphate-mannose (Dol-P-Man) to the glucosaminyl acyl phosphatidylinositol (GlcN-(acyl)PI) intermediate to generate alpha-D-Man-(1-&gt;4)-alpha-D-GlcN-(1-&gt;6)-(1-radyl,2-acyl-sn-glycero-3-phospho)-2-acyl-inositol and participates in the sixth step of the glycosylphosphatidylinositol-anchor biosynthesis. Probably acts by stabilizing the mannosyltransferase PIGM.</text>
</comment>
<evidence type="ECO:0000256" key="10">
    <source>
        <dbReference type="RuleBase" id="RU366056"/>
    </source>
</evidence>
<dbReference type="PANTHER" id="PTHR28650:SF1">
    <property type="entry name" value="PHOSPHATIDYLINOSITOL-GLYCAN BIOSYNTHESIS CLASS X PROTEIN"/>
    <property type="match status" value="1"/>
</dbReference>
<dbReference type="AlphaFoldDB" id="A0A1A9US93"/>
<keyword evidence="6 10" id="KW-0256">Endoplasmic reticulum</keyword>
<dbReference type="UniPathway" id="UPA00196"/>
<sequence length="248" mass="28811">MWIFVILMYILLDSARGSDLQMPIVEVKMLGSGLHRKIVYTVHFNDSMAGSKCKYVLKQTLPAAMYVSTDELKDLRRLKKLDSVFPRFVDIEVPTEKANSFDVFLRGVPKIEDSAILPIHYRYHAPHRVNRFASVQLPKSIIYINCPRNEEVLLEKYTTLDSSIKYCLNFDQLTIHSQTNESINDDNCKWMLLQQAYHAKSSLTANIPLGNKNAYTRVLYGTIFISWFAAFWSFFCIFRQLKSVKYKL</sequence>
<evidence type="ECO:0000256" key="4">
    <source>
        <dbReference type="ARBA" id="ARBA00022502"/>
    </source>
</evidence>
<keyword evidence="4 10" id="KW-0337">GPI-anchor biosynthesis</keyword>
<proteinExistence type="inferred from homology"/>
<dbReference type="EnsemblMetazoa" id="GAUT013639-RA">
    <property type="protein sequence ID" value="GAUT013639-PA"/>
    <property type="gene ID" value="GAUT013639"/>
</dbReference>
<feature type="transmembrane region" description="Helical" evidence="10">
    <location>
        <begin position="218"/>
        <end position="238"/>
    </location>
</feature>
<dbReference type="InterPro" id="IPR013233">
    <property type="entry name" value="PIG-X/PBN1"/>
</dbReference>
<keyword evidence="5 10" id="KW-0812">Transmembrane</keyword>
<evidence type="ECO:0000256" key="6">
    <source>
        <dbReference type="ARBA" id="ARBA00022824"/>
    </source>
</evidence>
<dbReference type="GO" id="GO:0005789">
    <property type="term" value="C:endoplasmic reticulum membrane"/>
    <property type="evidence" value="ECO:0007669"/>
    <property type="project" value="UniProtKB-SubCell"/>
</dbReference>
<keyword evidence="9" id="KW-0325">Glycoprotein</keyword>
<protein>
    <recommendedName>
        <fullName evidence="10">Phosphatidylinositol-glycan biosynthesis class X protein</fullName>
    </recommendedName>
</protein>
<evidence type="ECO:0000256" key="1">
    <source>
        <dbReference type="ARBA" id="ARBA00004389"/>
    </source>
</evidence>
<dbReference type="InterPro" id="IPR040039">
    <property type="entry name" value="PIGX"/>
</dbReference>
<evidence type="ECO:0000313" key="12">
    <source>
        <dbReference type="Proteomes" id="UP000078200"/>
    </source>
</evidence>
<comment type="subcellular location">
    <subcellularLocation>
        <location evidence="1 10">Endoplasmic reticulum membrane</location>
        <topology evidence="1 10">Single-pass membrane protein</topology>
    </subcellularLocation>
</comment>
<name>A0A1A9US93_GLOAU</name>
<keyword evidence="10" id="KW-0732">Signal</keyword>
<evidence type="ECO:0000256" key="5">
    <source>
        <dbReference type="ARBA" id="ARBA00022692"/>
    </source>
</evidence>
<dbReference type="SMART" id="SM00780">
    <property type="entry name" value="PIG-X"/>
    <property type="match status" value="1"/>
</dbReference>
<dbReference type="GO" id="GO:0006506">
    <property type="term" value="P:GPI anchor biosynthetic process"/>
    <property type="evidence" value="ECO:0007669"/>
    <property type="project" value="UniProtKB-UniPathway"/>
</dbReference>
<feature type="signal peptide" evidence="10">
    <location>
        <begin position="1"/>
        <end position="17"/>
    </location>
</feature>
<dbReference type="VEuPathDB" id="VectorBase:GAUT013639"/>
<comment type="pathway">
    <text evidence="2 10">Glycolipid biosynthesis; glycosylphosphatidylinositol-anchor biosynthesis.</text>
</comment>
<dbReference type="STRING" id="7395.A0A1A9US93"/>
<feature type="chain" id="PRO_5025085604" description="Phosphatidylinositol-glycan biosynthesis class X protein" evidence="10">
    <location>
        <begin position="18"/>
        <end position="248"/>
    </location>
</feature>
<accession>A0A1A9US93</accession>
<reference evidence="11" key="1">
    <citation type="submission" date="2020-05" db="UniProtKB">
        <authorList>
            <consortium name="EnsemblMetazoa"/>
        </authorList>
    </citation>
    <scope>IDENTIFICATION</scope>
    <source>
        <strain evidence="11">TTRI</strain>
    </source>
</reference>
<comment type="similarity">
    <text evidence="3 10">Belongs to the PIGX family.</text>
</comment>
<dbReference type="PANTHER" id="PTHR28650">
    <property type="entry name" value="PHOSPHATIDYLINOSITOL-GLYCAN BIOSYNTHESIS CLASS X PROTEIN"/>
    <property type="match status" value="1"/>
</dbReference>
<evidence type="ECO:0000256" key="9">
    <source>
        <dbReference type="ARBA" id="ARBA00023180"/>
    </source>
</evidence>
<dbReference type="Pfam" id="PF08320">
    <property type="entry name" value="PIG-X"/>
    <property type="match status" value="1"/>
</dbReference>
<dbReference type="Proteomes" id="UP000078200">
    <property type="component" value="Unassembled WGS sequence"/>
</dbReference>
<evidence type="ECO:0000256" key="7">
    <source>
        <dbReference type="ARBA" id="ARBA00022989"/>
    </source>
</evidence>
<evidence type="ECO:0000256" key="3">
    <source>
        <dbReference type="ARBA" id="ARBA00010345"/>
    </source>
</evidence>
<keyword evidence="8 10" id="KW-0472">Membrane</keyword>
<organism evidence="11 12">
    <name type="scientific">Glossina austeni</name>
    <name type="common">Savannah tsetse fly</name>
    <dbReference type="NCBI Taxonomy" id="7395"/>
    <lineage>
        <taxon>Eukaryota</taxon>
        <taxon>Metazoa</taxon>
        <taxon>Ecdysozoa</taxon>
        <taxon>Arthropoda</taxon>
        <taxon>Hexapoda</taxon>
        <taxon>Insecta</taxon>
        <taxon>Pterygota</taxon>
        <taxon>Neoptera</taxon>
        <taxon>Endopterygota</taxon>
        <taxon>Diptera</taxon>
        <taxon>Brachycera</taxon>
        <taxon>Muscomorpha</taxon>
        <taxon>Hippoboscoidea</taxon>
        <taxon>Glossinidae</taxon>
        <taxon>Glossina</taxon>
    </lineage>
</organism>
<keyword evidence="12" id="KW-1185">Reference proteome</keyword>